<keyword evidence="3" id="KW-1185">Reference proteome</keyword>
<feature type="chain" id="PRO_5043325303" evidence="1">
    <location>
        <begin position="26"/>
        <end position="340"/>
    </location>
</feature>
<sequence>MKKSLLTASVALLLGGAFSACQNNADIEGELQPSAKMASQTQSLQAPSPGNYKQLVYHHAPVHIQDVDRTGKYAVYGLSDYVTALDFDGDWNSSNNWNNLSSKEQCRAVSYYSVTETETHYFILYTFFHPRDWTDIFFLYNLDQHENDLEGSLHIVKKDSSPFGTLQGCVTVFHSDFYSYKTVGSRLKDGHEDIDGTAGYEVYDGASRIITTQEAKGHGMKTYPDQKPGGEDYIKYYPSLTVSEYPESAYDHNVKYKLVDIFEPGGFWDHRNDPKFMINASYFPNTFTKRGSANPPWSWNDGDDDLSIHGAIARDPAALVKHYFSNLGDFSTEYIHNPYK</sequence>
<dbReference type="EMBL" id="AP025314">
    <property type="protein sequence ID" value="BDD08836.1"/>
    <property type="molecule type" value="Genomic_DNA"/>
</dbReference>
<reference evidence="2 3" key="1">
    <citation type="submission" date="2021-12" db="EMBL/GenBank/DDBJ databases">
        <title>Genome sequencing of bacteria with rrn-lacking chromosome and rrn-plasmid.</title>
        <authorList>
            <person name="Anda M."/>
            <person name="Iwasaki W."/>
        </authorList>
    </citation>
    <scope>NUCLEOTIDE SEQUENCE [LARGE SCALE GENOMIC DNA]</scope>
    <source>
        <strain evidence="2 3">DSM 100852</strain>
    </source>
</reference>
<dbReference type="RefSeq" id="WP_338394070.1">
    <property type="nucleotide sequence ID" value="NZ_AP025314.1"/>
</dbReference>
<accession>A0AAU9CIU5</accession>
<feature type="signal peptide" evidence="1">
    <location>
        <begin position="1"/>
        <end position="25"/>
    </location>
</feature>
<gene>
    <name evidence="2" type="ORF">FUAX_12680</name>
</gene>
<dbReference type="Proteomes" id="UP001348817">
    <property type="component" value="Chromosome"/>
</dbReference>
<proteinExistence type="predicted"/>
<dbReference type="KEGG" id="fax:FUAX_12680"/>
<dbReference type="AlphaFoldDB" id="A0AAU9CIU5"/>
<name>A0AAU9CIU5_9BACT</name>
<organism evidence="2 3">
    <name type="scientific">Fulvitalea axinellae</name>
    <dbReference type="NCBI Taxonomy" id="1182444"/>
    <lineage>
        <taxon>Bacteria</taxon>
        <taxon>Pseudomonadati</taxon>
        <taxon>Bacteroidota</taxon>
        <taxon>Cytophagia</taxon>
        <taxon>Cytophagales</taxon>
        <taxon>Persicobacteraceae</taxon>
        <taxon>Fulvitalea</taxon>
    </lineage>
</organism>
<evidence type="ECO:0000313" key="3">
    <source>
        <dbReference type="Proteomes" id="UP001348817"/>
    </source>
</evidence>
<evidence type="ECO:0000313" key="2">
    <source>
        <dbReference type="EMBL" id="BDD08836.1"/>
    </source>
</evidence>
<keyword evidence="1" id="KW-0732">Signal</keyword>
<protein>
    <submittedName>
        <fullName evidence="2">Uncharacterized protein</fullName>
    </submittedName>
</protein>
<evidence type="ECO:0000256" key="1">
    <source>
        <dbReference type="SAM" id="SignalP"/>
    </source>
</evidence>